<keyword evidence="2 3" id="KW-0378">Hydrolase</keyword>
<dbReference type="InterPro" id="IPR029058">
    <property type="entry name" value="AB_hydrolase_fold"/>
</dbReference>
<dbReference type="AlphaFoldDB" id="A0AAV3YEY5"/>
<dbReference type="GO" id="GO:0016787">
    <property type="term" value="F:hydrolase activity"/>
    <property type="evidence" value="ECO:0007669"/>
    <property type="project" value="UniProtKB-KW"/>
</dbReference>
<comment type="similarity">
    <text evidence="1 3">Belongs to the type-B carboxylesterase/lipase family.</text>
</comment>
<evidence type="ECO:0000256" key="3">
    <source>
        <dbReference type="RuleBase" id="RU361235"/>
    </source>
</evidence>
<proteinExistence type="inferred from homology"/>
<feature type="signal peptide" evidence="3">
    <location>
        <begin position="1"/>
        <end position="26"/>
    </location>
</feature>
<reference evidence="5 6" key="1">
    <citation type="journal article" date="2021" name="Elife">
        <title>Chloroplast acquisition without the gene transfer in kleptoplastic sea slugs, Plakobranchus ocellatus.</title>
        <authorList>
            <person name="Maeda T."/>
            <person name="Takahashi S."/>
            <person name="Yoshida T."/>
            <person name="Shimamura S."/>
            <person name="Takaki Y."/>
            <person name="Nagai Y."/>
            <person name="Toyoda A."/>
            <person name="Suzuki Y."/>
            <person name="Arimoto A."/>
            <person name="Ishii H."/>
            <person name="Satoh N."/>
            <person name="Nishiyama T."/>
            <person name="Hasebe M."/>
            <person name="Maruyama T."/>
            <person name="Minagawa J."/>
            <person name="Obokata J."/>
            <person name="Shigenobu S."/>
        </authorList>
    </citation>
    <scope>NUCLEOTIDE SEQUENCE [LARGE SCALE GENOMIC DNA]</scope>
</reference>
<name>A0AAV3YEY5_9GAST</name>
<evidence type="ECO:0000259" key="4">
    <source>
        <dbReference type="Pfam" id="PF00135"/>
    </source>
</evidence>
<dbReference type="EC" id="3.1.1.-" evidence="3"/>
<evidence type="ECO:0000256" key="1">
    <source>
        <dbReference type="ARBA" id="ARBA00005964"/>
    </source>
</evidence>
<dbReference type="PANTHER" id="PTHR43903">
    <property type="entry name" value="NEUROLIGIN"/>
    <property type="match status" value="1"/>
</dbReference>
<gene>
    <name evidence="5" type="ORF">PoB_000719800</name>
</gene>
<sequence>MAFSRAQIVLVAVSTVLLLAGGVVLAAPDVQLSTGIARGYDRQASETLKPYSAYYGIPYAEPPVGELRFLPPRSFVGNGLTSVITSSSFRERCYQIGVPSDTIMSEDCLHLNIFTPQDASPARNKKVMVWIHGGGFSFGEAGAYIPSRMVTDKDVIVVTFQYRLAALGFLSSGDEALPGNLGLHDQILALRWVKDNIALFGGDRADVTIFGESAGAVSSAALALSPATKGLFTKVIIQSGTILSPWALITNPRDVFYQHAKQTGCFPWVYSFWDRIGYHKSIVECLKKKSVQEILAAQPTNPPSARFNDAGDSLRTLGPVVDKNLIPRAPLSLLSDRTYLQMNGVLDRAYFLGITDNEGYILAAVARKEEYGNFTKPSNVASAIKAAVRDFVGWPVPSDVLNVVDFLYTFPRDAAGAISFQKIMDLRSDTFYAVPTVLYAKALAKANPSTPIYMYLFNAEPNLRDPNSPFKGTVHGMDVNHVFDEVYSQADRFLIYFYADLDRAKFPIIADAFRGYLTSFAKTGSPTVSSNDWPRYDLQTQSYLAISSQPEVRQRLFAQRMSLWTDFLPKMSESYWSRGSNNRPAY</sequence>
<protein>
    <recommendedName>
        <fullName evidence="3">Carboxylic ester hydrolase</fullName>
        <ecNumber evidence="3">3.1.1.-</ecNumber>
    </recommendedName>
</protein>
<dbReference type="Proteomes" id="UP000735302">
    <property type="component" value="Unassembled WGS sequence"/>
</dbReference>
<dbReference type="PROSITE" id="PS00122">
    <property type="entry name" value="CARBOXYLESTERASE_B_1"/>
    <property type="match status" value="1"/>
</dbReference>
<dbReference type="InterPro" id="IPR051093">
    <property type="entry name" value="Neuroligin/BSAL"/>
</dbReference>
<feature type="domain" description="Carboxylesterase type B" evidence="4">
    <location>
        <begin position="27"/>
        <end position="564"/>
    </location>
</feature>
<dbReference type="Pfam" id="PF00135">
    <property type="entry name" value="COesterase"/>
    <property type="match status" value="1"/>
</dbReference>
<feature type="chain" id="PRO_5043101803" description="Carboxylic ester hydrolase" evidence="3">
    <location>
        <begin position="27"/>
        <end position="586"/>
    </location>
</feature>
<dbReference type="EMBL" id="BLXT01000835">
    <property type="protein sequence ID" value="GFN80692.1"/>
    <property type="molecule type" value="Genomic_DNA"/>
</dbReference>
<dbReference type="InterPro" id="IPR019826">
    <property type="entry name" value="Carboxylesterase_B_AS"/>
</dbReference>
<evidence type="ECO:0000313" key="6">
    <source>
        <dbReference type="Proteomes" id="UP000735302"/>
    </source>
</evidence>
<keyword evidence="6" id="KW-1185">Reference proteome</keyword>
<evidence type="ECO:0000256" key="2">
    <source>
        <dbReference type="ARBA" id="ARBA00022801"/>
    </source>
</evidence>
<keyword evidence="3" id="KW-0732">Signal</keyword>
<comment type="caution">
    <text evidence="5">The sequence shown here is derived from an EMBL/GenBank/DDBJ whole genome shotgun (WGS) entry which is preliminary data.</text>
</comment>
<dbReference type="SUPFAM" id="SSF53474">
    <property type="entry name" value="alpha/beta-Hydrolases"/>
    <property type="match status" value="1"/>
</dbReference>
<dbReference type="InterPro" id="IPR002018">
    <property type="entry name" value="CarbesteraseB"/>
</dbReference>
<organism evidence="5 6">
    <name type="scientific">Plakobranchus ocellatus</name>
    <dbReference type="NCBI Taxonomy" id="259542"/>
    <lineage>
        <taxon>Eukaryota</taxon>
        <taxon>Metazoa</taxon>
        <taxon>Spiralia</taxon>
        <taxon>Lophotrochozoa</taxon>
        <taxon>Mollusca</taxon>
        <taxon>Gastropoda</taxon>
        <taxon>Heterobranchia</taxon>
        <taxon>Euthyneura</taxon>
        <taxon>Panpulmonata</taxon>
        <taxon>Sacoglossa</taxon>
        <taxon>Placobranchoidea</taxon>
        <taxon>Plakobranchidae</taxon>
        <taxon>Plakobranchus</taxon>
    </lineage>
</organism>
<accession>A0AAV3YEY5</accession>
<evidence type="ECO:0000313" key="5">
    <source>
        <dbReference type="EMBL" id="GFN80692.1"/>
    </source>
</evidence>
<dbReference type="Gene3D" id="3.40.50.1820">
    <property type="entry name" value="alpha/beta hydrolase"/>
    <property type="match status" value="1"/>
</dbReference>